<feature type="transmembrane region" description="Helical" evidence="1">
    <location>
        <begin position="130"/>
        <end position="149"/>
    </location>
</feature>
<feature type="transmembrane region" description="Helical" evidence="1">
    <location>
        <begin position="244"/>
        <end position="265"/>
    </location>
</feature>
<name>A0ABP0QDG8_9DINO</name>
<feature type="transmembrane region" description="Helical" evidence="1">
    <location>
        <begin position="210"/>
        <end position="232"/>
    </location>
</feature>
<dbReference type="EMBL" id="CAXAMN010024361">
    <property type="protein sequence ID" value="CAK9085925.1"/>
    <property type="molecule type" value="Genomic_DNA"/>
</dbReference>
<evidence type="ECO:0008006" key="4">
    <source>
        <dbReference type="Google" id="ProtNLM"/>
    </source>
</evidence>
<feature type="transmembrane region" description="Helical" evidence="1">
    <location>
        <begin position="295"/>
        <end position="314"/>
    </location>
</feature>
<feature type="transmembrane region" description="Helical" evidence="1">
    <location>
        <begin position="187"/>
        <end position="204"/>
    </location>
</feature>
<keyword evidence="1" id="KW-0812">Transmembrane</keyword>
<sequence>MPGILQKNGLTMPPKHCPLHFSVARVKLAMWSWGQVEKKFSKPLLPLSSAPPSAAQSAAPLAAASLVVLLVGWMSPQYAEELGAFQLKDYLSSSPLSAALVVQSSWALLALVPVKNGTNWCRLPSRTGHTWLLALFLAVLSVATHAMWYKSFTGTTPAINTLVWNLDIVAALVLEALVAWKPPKSSAVLGSFLTLLGAFLAVRSGMAGNTMWGCALCLFATVQYSLCAIMTAELLMDCPLTTLLALEGVMSLFTLLGVLAMTTLLGSPWPVFPSWSATMFMAVANMMLNFGWLSFTVLMGAAQAALAACLSMPISLLLDELLLHSWANPLEVLGSLLAIFGFIVSLRPRGRTRTDVVKLEAQCFVEVPDCTRCVG</sequence>
<proteinExistence type="predicted"/>
<evidence type="ECO:0000313" key="2">
    <source>
        <dbReference type="EMBL" id="CAK9085925.1"/>
    </source>
</evidence>
<gene>
    <name evidence="2" type="ORF">CCMP2556_LOCUS41671</name>
</gene>
<protein>
    <recommendedName>
        <fullName evidence="4">EamA domain-containing protein</fullName>
    </recommendedName>
</protein>
<dbReference type="Proteomes" id="UP001642484">
    <property type="component" value="Unassembled WGS sequence"/>
</dbReference>
<accession>A0ABP0QDG8</accession>
<organism evidence="2 3">
    <name type="scientific">Durusdinium trenchii</name>
    <dbReference type="NCBI Taxonomy" id="1381693"/>
    <lineage>
        <taxon>Eukaryota</taxon>
        <taxon>Sar</taxon>
        <taxon>Alveolata</taxon>
        <taxon>Dinophyceae</taxon>
        <taxon>Suessiales</taxon>
        <taxon>Symbiodiniaceae</taxon>
        <taxon>Durusdinium</taxon>
    </lineage>
</organism>
<feature type="transmembrane region" description="Helical" evidence="1">
    <location>
        <begin position="161"/>
        <end position="180"/>
    </location>
</feature>
<evidence type="ECO:0000313" key="3">
    <source>
        <dbReference type="Proteomes" id="UP001642484"/>
    </source>
</evidence>
<feature type="transmembrane region" description="Helical" evidence="1">
    <location>
        <begin position="326"/>
        <end position="346"/>
    </location>
</feature>
<evidence type="ECO:0000256" key="1">
    <source>
        <dbReference type="SAM" id="Phobius"/>
    </source>
</evidence>
<reference evidence="2 3" key="1">
    <citation type="submission" date="2024-02" db="EMBL/GenBank/DDBJ databases">
        <authorList>
            <person name="Chen Y."/>
            <person name="Shah S."/>
            <person name="Dougan E. K."/>
            <person name="Thang M."/>
            <person name="Chan C."/>
        </authorList>
    </citation>
    <scope>NUCLEOTIDE SEQUENCE [LARGE SCALE GENOMIC DNA]</scope>
</reference>
<keyword evidence="3" id="KW-1185">Reference proteome</keyword>
<keyword evidence="1" id="KW-0472">Membrane</keyword>
<keyword evidence="1" id="KW-1133">Transmembrane helix</keyword>
<comment type="caution">
    <text evidence="2">The sequence shown here is derived from an EMBL/GenBank/DDBJ whole genome shotgun (WGS) entry which is preliminary data.</text>
</comment>